<feature type="non-terminal residue" evidence="1">
    <location>
        <position position="59"/>
    </location>
</feature>
<name>A0ACA9MC05_9GLOM</name>
<dbReference type="Proteomes" id="UP000789860">
    <property type="component" value="Unassembled WGS sequence"/>
</dbReference>
<sequence>MSVVTDSLSGPKDSKLEARQFRFKKFPSSITISIEGVESSSFGVLLASELYVTSGGLDF</sequence>
<dbReference type="EMBL" id="CAJVPM010011529">
    <property type="protein sequence ID" value="CAG8581878.1"/>
    <property type="molecule type" value="Genomic_DNA"/>
</dbReference>
<organism evidence="1 2">
    <name type="scientific">Scutellospora calospora</name>
    <dbReference type="NCBI Taxonomy" id="85575"/>
    <lineage>
        <taxon>Eukaryota</taxon>
        <taxon>Fungi</taxon>
        <taxon>Fungi incertae sedis</taxon>
        <taxon>Mucoromycota</taxon>
        <taxon>Glomeromycotina</taxon>
        <taxon>Glomeromycetes</taxon>
        <taxon>Diversisporales</taxon>
        <taxon>Gigasporaceae</taxon>
        <taxon>Scutellospora</taxon>
    </lineage>
</organism>
<comment type="caution">
    <text evidence="1">The sequence shown here is derived from an EMBL/GenBank/DDBJ whole genome shotgun (WGS) entry which is preliminary data.</text>
</comment>
<proteinExistence type="predicted"/>
<evidence type="ECO:0000313" key="2">
    <source>
        <dbReference type="Proteomes" id="UP000789860"/>
    </source>
</evidence>
<accession>A0ACA9MC05</accession>
<evidence type="ECO:0000313" key="1">
    <source>
        <dbReference type="EMBL" id="CAG8581878.1"/>
    </source>
</evidence>
<protein>
    <submittedName>
        <fullName evidence="1">4293_t:CDS:1</fullName>
    </submittedName>
</protein>
<keyword evidence="2" id="KW-1185">Reference proteome</keyword>
<gene>
    <name evidence="1" type="ORF">SCALOS_LOCUS6236</name>
</gene>
<reference evidence="1" key="1">
    <citation type="submission" date="2021-06" db="EMBL/GenBank/DDBJ databases">
        <authorList>
            <person name="Kallberg Y."/>
            <person name="Tangrot J."/>
            <person name="Rosling A."/>
        </authorList>
    </citation>
    <scope>NUCLEOTIDE SEQUENCE</scope>
    <source>
        <strain evidence="1">AU212A</strain>
    </source>
</reference>